<feature type="non-terminal residue" evidence="2">
    <location>
        <position position="111"/>
    </location>
</feature>
<name>A0A9P7QSS1_9PEZI</name>
<evidence type="ECO:0000313" key="3">
    <source>
        <dbReference type="Proteomes" id="UP000699042"/>
    </source>
</evidence>
<evidence type="ECO:0000256" key="1">
    <source>
        <dbReference type="SAM" id="MobiDB-lite"/>
    </source>
</evidence>
<organism evidence="2 3">
    <name type="scientific">Colletotrichum scovillei</name>
    <dbReference type="NCBI Taxonomy" id="1209932"/>
    <lineage>
        <taxon>Eukaryota</taxon>
        <taxon>Fungi</taxon>
        <taxon>Dikarya</taxon>
        <taxon>Ascomycota</taxon>
        <taxon>Pezizomycotina</taxon>
        <taxon>Sordariomycetes</taxon>
        <taxon>Hypocreomycetidae</taxon>
        <taxon>Glomerellales</taxon>
        <taxon>Glomerellaceae</taxon>
        <taxon>Colletotrichum</taxon>
        <taxon>Colletotrichum acutatum species complex</taxon>
    </lineage>
</organism>
<dbReference type="Proteomes" id="UP000699042">
    <property type="component" value="Unassembled WGS sequence"/>
</dbReference>
<accession>A0A9P7QSS1</accession>
<feature type="region of interest" description="Disordered" evidence="1">
    <location>
        <begin position="17"/>
        <end position="37"/>
    </location>
</feature>
<keyword evidence="3" id="KW-1185">Reference proteome</keyword>
<reference evidence="2" key="1">
    <citation type="submission" date="2021-05" db="EMBL/GenBank/DDBJ databases">
        <title>Comparative genomics of three Colletotrichum scovillei strains and genetic complementation revealed genes involved fungal growth and virulence on chili pepper.</title>
        <authorList>
            <person name="Hsieh D.-K."/>
            <person name="Chuang S.-C."/>
            <person name="Chen C.-Y."/>
            <person name="Chao Y.-T."/>
            <person name="Lu M.-Y.J."/>
            <person name="Lee M.-H."/>
            <person name="Shih M.-C."/>
        </authorList>
    </citation>
    <scope>NUCLEOTIDE SEQUENCE</scope>
    <source>
        <strain evidence="2">Coll-153</strain>
    </source>
</reference>
<evidence type="ECO:0000313" key="2">
    <source>
        <dbReference type="EMBL" id="KAG7040875.1"/>
    </source>
</evidence>
<protein>
    <submittedName>
        <fullName evidence="2">Uncharacterized protein</fullName>
    </submittedName>
</protein>
<proteinExistence type="predicted"/>
<dbReference type="AlphaFoldDB" id="A0A9P7QSS1"/>
<feature type="compositionally biased region" description="Polar residues" evidence="1">
    <location>
        <begin position="19"/>
        <end position="32"/>
    </location>
</feature>
<comment type="caution">
    <text evidence="2">The sequence shown here is derived from an EMBL/GenBank/DDBJ whole genome shotgun (WGS) entry which is preliminary data.</text>
</comment>
<sequence>VTKLKIPLVQIIAVISKRPPSSGTDGPTSGQNPCAEPNVTRYPIATLLPAREEQIAGHVSSCVLYKVLARLSCRKITIPVSALLVWLLAKLHFLVSSKALIGTMTDSGNLI</sequence>
<dbReference type="EMBL" id="JAESDN010000017">
    <property type="protein sequence ID" value="KAG7040875.1"/>
    <property type="molecule type" value="Genomic_DNA"/>
</dbReference>
<gene>
    <name evidence="2" type="ORF">JMJ77_009979</name>
</gene>